<keyword evidence="5" id="KW-1185">Reference proteome</keyword>
<comment type="caution">
    <text evidence="4">The sequence shown here is derived from an EMBL/GenBank/DDBJ whole genome shotgun (WGS) entry which is preliminary data.</text>
</comment>
<evidence type="ECO:0000313" key="5">
    <source>
        <dbReference type="Proteomes" id="UP001152533"/>
    </source>
</evidence>
<dbReference type="PANTHER" id="PTHR24198">
    <property type="entry name" value="ANKYRIN REPEAT AND PROTEIN KINASE DOMAIN-CONTAINING PROTEIN"/>
    <property type="match status" value="1"/>
</dbReference>
<dbReference type="Proteomes" id="UP001152533">
    <property type="component" value="Unassembled WGS sequence"/>
</dbReference>
<dbReference type="SMART" id="SM00248">
    <property type="entry name" value="ANK"/>
    <property type="match status" value="4"/>
</dbReference>
<evidence type="ECO:0000256" key="3">
    <source>
        <dbReference type="PROSITE-ProRule" id="PRU00023"/>
    </source>
</evidence>
<organism evidence="4 5">
    <name type="scientific">Colletotrichum noveboracense</name>
    <dbReference type="NCBI Taxonomy" id="2664923"/>
    <lineage>
        <taxon>Eukaryota</taxon>
        <taxon>Fungi</taxon>
        <taxon>Dikarya</taxon>
        <taxon>Ascomycota</taxon>
        <taxon>Pezizomycotina</taxon>
        <taxon>Sordariomycetes</taxon>
        <taxon>Hypocreomycetidae</taxon>
        <taxon>Glomerellales</taxon>
        <taxon>Glomerellaceae</taxon>
        <taxon>Colletotrichum</taxon>
        <taxon>Colletotrichum gloeosporioides species complex</taxon>
    </lineage>
</organism>
<dbReference type="Pfam" id="PF12796">
    <property type="entry name" value="Ank_2"/>
    <property type="match status" value="2"/>
</dbReference>
<dbReference type="PANTHER" id="PTHR24198:SF165">
    <property type="entry name" value="ANKYRIN REPEAT-CONTAINING PROTEIN-RELATED"/>
    <property type="match status" value="1"/>
</dbReference>
<reference evidence="4" key="1">
    <citation type="submission" date="2022-08" db="EMBL/GenBank/DDBJ databases">
        <authorList>
            <person name="Giroux E."/>
            <person name="Giroux E."/>
        </authorList>
    </citation>
    <scope>NUCLEOTIDE SEQUENCE</scope>
    <source>
        <strain evidence="4">H1091258</strain>
    </source>
</reference>
<dbReference type="PRINTS" id="PR01415">
    <property type="entry name" value="ANKYRIN"/>
</dbReference>
<keyword evidence="1" id="KW-0677">Repeat</keyword>
<dbReference type="InterPro" id="IPR036770">
    <property type="entry name" value="Ankyrin_rpt-contain_sf"/>
</dbReference>
<proteinExistence type="predicted"/>
<feature type="repeat" description="ANK" evidence="3">
    <location>
        <begin position="311"/>
        <end position="339"/>
    </location>
</feature>
<dbReference type="EMBL" id="CAMGZC010001588">
    <property type="protein sequence ID" value="CAI0653216.1"/>
    <property type="molecule type" value="Genomic_DNA"/>
</dbReference>
<gene>
    <name evidence="4" type="ORF">CGXH109_LOCUS125257</name>
</gene>
<dbReference type="SUPFAM" id="SSF48403">
    <property type="entry name" value="Ankyrin repeat"/>
    <property type="match status" value="1"/>
</dbReference>
<sequence length="511" mass="58443">MADKRLTFSASDLATPAPRQELPTAKQTDTASRAHLLELPMEIILQIVDAIFNSHLKSLRKGYNEPEECDYYWYPEHLTRFSVWRTVIRLAKTCKALNSIVTPALYRADIRWNRGSSLLLAAKTGSTSAIRKALKAGAEIDMWDFTELYDNFEYIHDRTTRESLDVEMTALHWAAYHRHVDAISVLLEHGADVRAMGNLGPNFDPQFGGDRLRLACTPYLLVVSRIKIHFSGHKCRDWLDLIMSGMGDDEGANVLYYALLEEEYEPAEFSGQPDYTQEQRIRRDESKIAAVNTLLQAGASMTTHSTTLLHALHQACGNWDEEMVKFLLENGADVHARDILGNTPLHHVAMCRYREPPRDIVRVLLRHGADINAVNKLDRTPLQVCFECPSRVDWRNAEETNFASLVALLDSGPRLFPGIMQLMCRDLDDKYHKPREHLVREAIALGFGKTEPATKMKKGLNSRNKTENEAKLVYIAMYEMLQGWRSCKYPETAASLRCWSLDDWKLFWQRE</sequence>
<dbReference type="PROSITE" id="PS50088">
    <property type="entry name" value="ANK_REPEAT"/>
    <property type="match status" value="3"/>
</dbReference>
<dbReference type="AlphaFoldDB" id="A0A9W4S5E0"/>
<keyword evidence="2 3" id="KW-0040">ANK repeat</keyword>
<evidence type="ECO:0008006" key="6">
    <source>
        <dbReference type="Google" id="ProtNLM"/>
    </source>
</evidence>
<evidence type="ECO:0000256" key="2">
    <source>
        <dbReference type="ARBA" id="ARBA00023043"/>
    </source>
</evidence>
<feature type="repeat" description="ANK" evidence="3">
    <location>
        <begin position="340"/>
        <end position="376"/>
    </location>
</feature>
<name>A0A9W4S5E0_9PEZI</name>
<accession>A0A9W4S5E0</accession>
<evidence type="ECO:0000313" key="4">
    <source>
        <dbReference type="EMBL" id="CAI0653216.1"/>
    </source>
</evidence>
<dbReference type="PROSITE" id="PS50297">
    <property type="entry name" value="ANK_REP_REGION"/>
    <property type="match status" value="3"/>
</dbReference>
<dbReference type="InterPro" id="IPR002110">
    <property type="entry name" value="Ankyrin_rpt"/>
</dbReference>
<dbReference type="Gene3D" id="1.25.40.20">
    <property type="entry name" value="Ankyrin repeat-containing domain"/>
    <property type="match status" value="2"/>
</dbReference>
<protein>
    <recommendedName>
        <fullName evidence="6">Ankyrin repeat protein</fullName>
    </recommendedName>
</protein>
<feature type="repeat" description="ANK" evidence="3">
    <location>
        <begin position="166"/>
        <end position="198"/>
    </location>
</feature>
<evidence type="ECO:0000256" key="1">
    <source>
        <dbReference type="ARBA" id="ARBA00022737"/>
    </source>
</evidence>